<dbReference type="KEGG" id="cthu:HUR95_03540"/>
<dbReference type="InterPro" id="IPR014748">
    <property type="entry name" value="Enoyl-CoA_hydra_C"/>
</dbReference>
<dbReference type="PANTHER" id="PTHR11941:SF54">
    <property type="entry name" value="ENOYL-COA HYDRATASE, MITOCHONDRIAL"/>
    <property type="match status" value="1"/>
</dbReference>
<dbReference type="PANTHER" id="PTHR11941">
    <property type="entry name" value="ENOYL-COA HYDRATASE-RELATED"/>
    <property type="match status" value="1"/>
</dbReference>
<dbReference type="RefSeq" id="WP_042685885.1">
    <property type="nucleotide sequence ID" value="NZ_AFCE01000158.1"/>
</dbReference>
<gene>
    <name evidence="4" type="ORF">HUR95_03540</name>
</gene>
<evidence type="ECO:0000313" key="5">
    <source>
        <dbReference type="Proteomes" id="UP000825179"/>
    </source>
</evidence>
<dbReference type="EMBL" id="CP082237">
    <property type="protein sequence ID" value="QZT34473.1"/>
    <property type="molecule type" value="Genomic_DNA"/>
</dbReference>
<dbReference type="Pfam" id="PF00378">
    <property type="entry name" value="ECH_1"/>
    <property type="match status" value="1"/>
</dbReference>
<sequence length="257" mass="28000">MSQPLVLKNIEGPVAILRLNRPQVLNALNLALMDELVDQLKALQDDDSVRAIILTGNEKAFAAGADIDEMADVSLAEIKMKNQFLVWDIIPRFTKPLIAAVQGYALGGGCELAMSCDMIIASENAVFGQPEINLGVMPGAGGTQRLTKALGKARAMEYLLTGKPLPARVAYECGLVTKLVPDELVMQEALSLAHEIAQKSPVAVTLIKEAVYKALDTPTQVGMDFERNAFYMCFGTEDRVEGMKAFQEKRTPQFKGR</sequence>
<reference evidence="4 5" key="1">
    <citation type="journal article" date="2020" name="Extremophiles">
        <title>Genomic analysis of Caldalkalibacillus thermarum TA2.A1 reveals aerobic alkaliphilic metabolism and evolutionary hallmarks linking alkaliphilic bacteria and plant life.</title>
        <authorList>
            <person name="de Jong S.I."/>
            <person name="van den Broek M.A."/>
            <person name="Merkel A.Y."/>
            <person name="de la Torre Cortes P."/>
            <person name="Kalamorz F."/>
            <person name="Cook G.M."/>
            <person name="van Loosdrecht M.C.M."/>
            <person name="McMillan D.G.G."/>
        </authorList>
    </citation>
    <scope>NUCLEOTIDE SEQUENCE [LARGE SCALE GENOMIC DNA]</scope>
    <source>
        <strain evidence="4 5">TA2.A1</strain>
    </source>
</reference>
<organism evidence="4 5">
    <name type="scientific">Caldalkalibacillus thermarum (strain TA2.A1)</name>
    <dbReference type="NCBI Taxonomy" id="986075"/>
    <lineage>
        <taxon>Bacteria</taxon>
        <taxon>Bacillati</taxon>
        <taxon>Bacillota</taxon>
        <taxon>Bacilli</taxon>
        <taxon>Bacillales</taxon>
        <taxon>Bacillaceae</taxon>
        <taxon>Caldalkalibacillus</taxon>
    </lineage>
</organism>
<dbReference type="InterPro" id="IPR001753">
    <property type="entry name" value="Enoyl-CoA_hydra/iso"/>
</dbReference>
<evidence type="ECO:0000256" key="3">
    <source>
        <dbReference type="RuleBase" id="RU003707"/>
    </source>
</evidence>
<dbReference type="AlphaFoldDB" id="A0A8X8LB16"/>
<dbReference type="PROSITE" id="PS00166">
    <property type="entry name" value="ENOYL_COA_HYDRATASE"/>
    <property type="match status" value="1"/>
</dbReference>
<accession>A0A8X8LB16</accession>
<dbReference type="OrthoDB" id="9775794at2"/>
<keyword evidence="5" id="KW-1185">Reference proteome</keyword>
<dbReference type="InterPro" id="IPR018376">
    <property type="entry name" value="Enoyl-CoA_hyd/isom_CS"/>
</dbReference>
<protein>
    <submittedName>
        <fullName evidence="4">Enoyl-CoA hydratase/isomerase family protein</fullName>
    </submittedName>
</protein>
<dbReference type="InterPro" id="IPR029045">
    <property type="entry name" value="ClpP/crotonase-like_dom_sf"/>
</dbReference>
<dbReference type="FunFam" id="3.90.226.10:FF:000009">
    <property type="entry name" value="Carnitinyl-CoA dehydratase"/>
    <property type="match status" value="1"/>
</dbReference>
<dbReference type="Gene3D" id="1.10.12.10">
    <property type="entry name" value="Lyase 2-enoyl-coa Hydratase, Chain A, domain 2"/>
    <property type="match status" value="1"/>
</dbReference>
<comment type="similarity">
    <text evidence="1 3">Belongs to the enoyl-CoA hydratase/isomerase family.</text>
</comment>
<dbReference type="CDD" id="cd06558">
    <property type="entry name" value="crotonase-like"/>
    <property type="match status" value="1"/>
</dbReference>
<dbReference type="Proteomes" id="UP000825179">
    <property type="component" value="Chromosome"/>
</dbReference>
<evidence type="ECO:0000313" key="4">
    <source>
        <dbReference type="EMBL" id="QZT34473.1"/>
    </source>
</evidence>
<evidence type="ECO:0000256" key="1">
    <source>
        <dbReference type="ARBA" id="ARBA00005254"/>
    </source>
</evidence>
<keyword evidence="2" id="KW-0456">Lyase</keyword>
<name>A0A8X8LB16_CALTT</name>
<proteinExistence type="inferred from homology"/>
<dbReference type="Gene3D" id="3.90.226.10">
    <property type="entry name" value="2-enoyl-CoA Hydratase, Chain A, domain 1"/>
    <property type="match status" value="1"/>
</dbReference>
<dbReference type="GO" id="GO:0006635">
    <property type="term" value="P:fatty acid beta-oxidation"/>
    <property type="evidence" value="ECO:0007669"/>
    <property type="project" value="TreeGrafter"/>
</dbReference>
<dbReference type="GO" id="GO:0016836">
    <property type="term" value="F:hydro-lyase activity"/>
    <property type="evidence" value="ECO:0007669"/>
    <property type="project" value="UniProtKB-ARBA"/>
</dbReference>
<evidence type="ECO:0000256" key="2">
    <source>
        <dbReference type="ARBA" id="ARBA00023239"/>
    </source>
</evidence>
<dbReference type="SUPFAM" id="SSF52096">
    <property type="entry name" value="ClpP/crotonase"/>
    <property type="match status" value="1"/>
</dbReference>
<dbReference type="FunFam" id="1.10.12.10:FF:000001">
    <property type="entry name" value="Probable enoyl-CoA hydratase, mitochondrial"/>
    <property type="match status" value="1"/>
</dbReference>